<reference evidence="6" key="1">
    <citation type="submission" date="2020-11" db="EMBL/GenBank/DDBJ databases">
        <authorList>
            <person name="Tran Van P."/>
        </authorList>
    </citation>
    <scope>NUCLEOTIDE SEQUENCE</scope>
</reference>
<evidence type="ECO:0000256" key="2">
    <source>
        <dbReference type="ARBA" id="ARBA00022786"/>
    </source>
</evidence>
<keyword evidence="2 4" id="KW-0833">Ubl conjugation pathway</keyword>
<dbReference type="PROSITE" id="PS00183">
    <property type="entry name" value="UBC_1"/>
    <property type="match status" value="1"/>
</dbReference>
<name>A0A7R9QH39_9ACAR</name>
<dbReference type="Pfam" id="PF00179">
    <property type="entry name" value="UQ_con"/>
    <property type="match status" value="1"/>
</dbReference>
<dbReference type="GO" id="GO:0016740">
    <property type="term" value="F:transferase activity"/>
    <property type="evidence" value="ECO:0007669"/>
    <property type="project" value="UniProtKB-KW"/>
</dbReference>
<evidence type="ECO:0000256" key="3">
    <source>
        <dbReference type="PROSITE-ProRule" id="PRU10133"/>
    </source>
</evidence>
<protein>
    <recommendedName>
        <fullName evidence="5">UBC core domain-containing protein</fullName>
    </recommendedName>
</protein>
<dbReference type="InterPro" id="IPR000608">
    <property type="entry name" value="UBC"/>
</dbReference>
<evidence type="ECO:0000256" key="4">
    <source>
        <dbReference type="RuleBase" id="RU362109"/>
    </source>
</evidence>
<dbReference type="SUPFAM" id="SSF54495">
    <property type="entry name" value="UBC-like"/>
    <property type="match status" value="1"/>
</dbReference>
<feature type="domain" description="UBC core" evidence="5">
    <location>
        <begin position="2"/>
        <end position="129"/>
    </location>
</feature>
<dbReference type="Gene3D" id="3.10.110.10">
    <property type="entry name" value="Ubiquitin Conjugating Enzyme"/>
    <property type="match status" value="1"/>
</dbReference>
<evidence type="ECO:0000313" key="6">
    <source>
        <dbReference type="EMBL" id="CAD7644000.1"/>
    </source>
</evidence>
<dbReference type="EMBL" id="OC916352">
    <property type="protein sequence ID" value="CAD7644000.1"/>
    <property type="molecule type" value="Genomic_DNA"/>
</dbReference>
<proteinExistence type="inferred from homology"/>
<keyword evidence="4" id="KW-0067">ATP-binding</keyword>
<dbReference type="Proteomes" id="UP000728032">
    <property type="component" value="Unassembled WGS sequence"/>
</dbReference>
<evidence type="ECO:0000313" key="7">
    <source>
        <dbReference type="Proteomes" id="UP000728032"/>
    </source>
</evidence>
<dbReference type="InterPro" id="IPR050113">
    <property type="entry name" value="Ub_conjugating_enzyme"/>
</dbReference>
<dbReference type="AlphaFoldDB" id="A0A7R9QH39"/>
<evidence type="ECO:0000259" key="5">
    <source>
        <dbReference type="PROSITE" id="PS50127"/>
    </source>
</evidence>
<dbReference type="OrthoDB" id="9993688at2759"/>
<gene>
    <name evidence="6" type="ORF">ONB1V03_LOCUS4427</name>
</gene>
<dbReference type="PROSITE" id="PS50127">
    <property type="entry name" value="UBC_2"/>
    <property type="match status" value="1"/>
</dbReference>
<dbReference type="GO" id="GO:0005524">
    <property type="term" value="F:ATP binding"/>
    <property type="evidence" value="ECO:0007669"/>
    <property type="project" value="UniProtKB-UniRule"/>
</dbReference>
<dbReference type="InterPro" id="IPR023313">
    <property type="entry name" value="UBQ-conjugating_AS"/>
</dbReference>
<comment type="similarity">
    <text evidence="4">Belongs to the ubiquitin-conjugating enzyme family.</text>
</comment>
<feature type="non-terminal residue" evidence="6">
    <location>
        <position position="129"/>
    </location>
</feature>
<feature type="active site" description="Glycyl thioester intermediate" evidence="3">
    <location>
        <position position="90"/>
    </location>
</feature>
<organism evidence="6">
    <name type="scientific">Oppiella nova</name>
    <dbReference type="NCBI Taxonomy" id="334625"/>
    <lineage>
        <taxon>Eukaryota</taxon>
        <taxon>Metazoa</taxon>
        <taxon>Ecdysozoa</taxon>
        <taxon>Arthropoda</taxon>
        <taxon>Chelicerata</taxon>
        <taxon>Arachnida</taxon>
        <taxon>Acari</taxon>
        <taxon>Acariformes</taxon>
        <taxon>Sarcoptiformes</taxon>
        <taxon>Oribatida</taxon>
        <taxon>Brachypylina</taxon>
        <taxon>Oppioidea</taxon>
        <taxon>Oppiidae</taxon>
        <taxon>Oppiella</taxon>
    </lineage>
</organism>
<dbReference type="InterPro" id="IPR016135">
    <property type="entry name" value="UBQ-conjugating_enzyme/RWD"/>
</dbReference>
<dbReference type="PANTHER" id="PTHR24067">
    <property type="entry name" value="UBIQUITIN-CONJUGATING ENZYME E2"/>
    <property type="match status" value="1"/>
</dbReference>
<sequence length="129" mass="14388">MVANKRIVKELRDLMRDNNLYGNQYSVELVDDSNEHLIGTILGAPDTSFQRGVFRIDITIPDRYPFAPPVCRFLTNIWHPNISSVTGAVCLDILKDQWAAAMTIEGVLKSLQSFLSTPEPTDPQDAVVA</sequence>
<accession>A0A7R9QH39</accession>
<dbReference type="EMBL" id="CAJPVJ010001527">
    <property type="protein sequence ID" value="CAG2164880.1"/>
    <property type="molecule type" value="Genomic_DNA"/>
</dbReference>
<keyword evidence="7" id="KW-1185">Reference proteome</keyword>
<evidence type="ECO:0000256" key="1">
    <source>
        <dbReference type="ARBA" id="ARBA00022679"/>
    </source>
</evidence>
<keyword evidence="1" id="KW-0808">Transferase</keyword>
<keyword evidence="4" id="KW-0547">Nucleotide-binding</keyword>
<dbReference type="SMART" id="SM00212">
    <property type="entry name" value="UBCc"/>
    <property type="match status" value="1"/>
</dbReference>